<dbReference type="GO" id="GO:0005524">
    <property type="term" value="F:ATP binding"/>
    <property type="evidence" value="ECO:0007669"/>
    <property type="project" value="UniProtKB-UniRule"/>
</dbReference>
<feature type="binding site" evidence="5">
    <location>
        <begin position="201"/>
        <end position="208"/>
    </location>
    <ligand>
        <name>ATP</name>
        <dbReference type="ChEBI" id="CHEBI:30616"/>
    </ligand>
</feature>
<evidence type="ECO:0000256" key="5">
    <source>
        <dbReference type="PROSITE-ProRule" id="PRU00560"/>
    </source>
</evidence>
<feature type="domain" description="UvrD-like helicase ATP-binding" evidence="6">
    <location>
        <begin position="180"/>
        <end position="601"/>
    </location>
</feature>
<evidence type="ECO:0000256" key="1">
    <source>
        <dbReference type="ARBA" id="ARBA00022741"/>
    </source>
</evidence>
<keyword evidence="4 5" id="KW-0067">ATP-binding</keyword>
<keyword evidence="2 5" id="KW-0378">Hydrolase</keyword>
<protein>
    <submittedName>
        <fullName evidence="7">Helicase</fullName>
    </submittedName>
</protein>
<accession>A0A516RDQ6</accession>
<dbReference type="SUPFAM" id="SSF52540">
    <property type="entry name" value="P-loop containing nucleoside triphosphate hydrolases"/>
    <property type="match status" value="1"/>
</dbReference>
<evidence type="ECO:0000313" key="7">
    <source>
        <dbReference type="EMBL" id="QDQ13775.1"/>
    </source>
</evidence>
<evidence type="ECO:0000313" key="8">
    <source>
        <dbReference type="Proteomes" id="UP000316806"/>
    </source>
</evidence>
<keyword evidence="3 5" id="KW-0347">Helicase</keyword>
<dbReference type="InterPro" id="IPR000212">
    <property type="entry name" value="DNA_helicase_UvrD/REP"/>
</dbReference>
<dbReference type="PROSITE" id="PS51198">
    <property type="entry name" value="UVRD_HELICASE_ATP_BIND"/>
    <property type="match status" value="1"/>
</dbReference>
<dbReference type="Proteomes" id="UP000316806">
    <property type="component" value="Chromosome"/>
</dbReference>
<dbReference type="GO" id="GO:0005829">
    <property type="term" value="C:cytosol"/>
    <property type="evidence" value="ECO:0007669"/>
    <property type="project" value="TreeGrafter"/>
</dbReference>
<dbReference type="RefSeq" id="WP_144321021.1">
    <property type="nucleotide sequence ID" value="NZ_CP040916.1"/>
</dbReference>
<dbReference type="InterPro" id="IPR014016">
    <property type="entry name" value="UvrD-like_ATP-bd"/>
</dbReference>
<dbReference type="GO" id="GO:0000725">
    <property type="term" value="P:recombinational repair"/>
    <property type="evidence" value="ECO:0007669"/>
    <property type="project" value="TreeGrafter"/>
</dbReference>
<dbReference type="GO" id="GO:0016787">
    <property type="term" value="F:hydrolase activity"/>
    <property type="evidence" value="ECO:0007669"/>
    <property type="project" value="UniProtKB-UniRule"/>
</dbReference>
<dbReference type="InterPro" id="IPR027417">
    <property type="entry name" value="P-loop_NTPase"/>
</dbReference>
<organism evidence="7 8">
    <name type="scientific">Streptomyces spectabilis</name>
    <dbReference type="NCBI Taxonomy" id="68270"/>
    <lineage>
        <taxon>Bacteria</taxon>
        <taxon>Bacillati</taxon>
        <taxon>Actinomycetota</taxon>
        <taxon>Actinomycetes</taxon>
        <taxon>Kitasatosporales</taxon>
        <taxon>Streptomycetaceae</taxon>
        <taxon>Streptomyces</taxon>
    </lineage>
</organism>
<dbReference type="EMBL" id="CP040916">
    <property type="protein sequence ID" value="QDQ13775.1"/>
    <property type="molecule type" value="Genomic_DNA"/>
</dbReference>
<gene>
    <name evidence="7" type="ORF">FH965_27090</name>
</gene>
<dbReference type="GO" id="GO:0003677">
    <property type="term" value="F:DNA binding"/>
    <property type="evidence" value="ECO:0007669"/>
    <property type="project" value="InterPro"/>
</dbReference>
<evidence type="ECO:0000259" key="6">
    <source>
        <dbReference type="PROSITE" id="PS51198"/>
    </source>
</evidence>
<name>A0A516RDQ6_STRST</name>
<dbReference type="GO" id="GO:0043138">
    <property type="term" value="F:3'-5' DNA helicase activity"/>
    <property type="evidence" value="ECO:0007669"/>
    <property type="project" value="TreeGrafter"/>
</dbReference>
<dbReference type="PANTHER" id="PTHR11070">
    <property type="entry name" value="UVRD / RECB / PCRA DNA HELICASE FAMILY MEMBER"/>
    <property type="match status" value="1"/>
</dbReference>
<dbReference type="Gene3D" id="3.40.50.300">
    <property type="entry name" value="P-loop containing nucleotide triphosphate hydrolases"/>
    <property type="match status" value="3"/>
</dbReference>
<dbReference type="AlphaFoldDB" id="A0A516RDQ6"/>
<reference evidence="7 8" key="1">
    <citation type="journal article" date="2019" name="J. Ind. Microbiol. Biotechnol.">
        <title>The complete genomic sequence of Streptomyces spectabilis NRRL-2792 and identification of secondary metabolite biosynthetic gene clusters.</title>
        <authorList>
            <person name="Sinha A."/>
            <person name="Phillips-Salemka S."/>
            <person name="Niraula T.A."/>
            <person name="Short K.A."/>
            <person name="Niraula N.P."/>
        </authorList>
    </citation>
    <scope>NUCLEOTIDE SEQUENCE [LARGE SCALE GENOMIC DNA]</scope>
    <source>
        <strain evidence="7 8">NRRL 2792</strain>
    </source>
</reference>
<evidence type="ECO:0000256" key="2">
    <source>
        <dbReference type="ARBA" id="ARBA00022801"/>
    </source>
</evidence>
<keyword evidence="1 5" id="KW-0547">Nucleotide-binding</keyword>
<proteinExistence type="predicted"/>
<evidence type="ECO:0000256" key="3">
    <source>
        <dbReference type="ARBA" id="ARBA00022806"/>
    </source>
</evidence>
<dbReference type="PANTHER" id="PTHR11070:SF45">
    <property type="entry name" value="DNA 3'-5' HELICASE"/>
    <property type="match status" value="1"/>
</dbReference>
<evidence type="ECO:0000256" key="4">
    <source>
        <dbReference type="ARBA" id="ARBA00022840"/>
    </source>
</evidence>
<sequence>MSTEELREEQQFVSGLYARLDALREEAESAVSASLQQVGNGLQARLERDVLVAERSGLLAALDSSENGLCFGRLAFRDGRDHHIGRIGIRASDTERTPLVVDWRADVARPFYLATGHTPMGLRRRRHITTRGREVTALHDEILDLDDATRTGHEGADADEVLLAALGSARTGRMQDIVQTIQAEQDRIIRAPHRGVLVVEGGPGTGKTVVALHRAAYLLYAHRELLAKRAVLIVGPNPAFLGYISDVLPALGETGVLLASLGELFPGVTATGTDTPAAAEVKGRAALADVLKRALEDRQQLPEPGAPLIIEHDDGDLVLDWEIAYEARAAARETELPHNLARPTFAFHIIDALTAQLAERIGHDPYGGPNFLGPDDIAQLGKGIAASAEVHAAIEELWPALTPQRFVTDYLAEPVHLADADAAAVRRAPGTAWTPADVPLLDEAAELLGKDDSAALARAEAERQRQVAYAQGVLDVSYASRTYEFEDKDDEDAEVLLAHDIMDAERMAERHEEADHRSAAERAAADRTWAFGHIIVDEAQELSAMAWRLLMRRSPTRSMTLVGDPAQTAEAGGVGSWADILAPYVEDRWEFARLGVNYRTPAEIMALAAEVPRRAGRPDFEPPRSVRATGVEPWARRVAGGALAGAVAEAVADAPREGRLAVIAPRDLHAELALKLPGVTAGEVPDLTRPVVLLDPRQAKGLEFDTVLVVEPSRFDVSDLYVALTRATQRLGLLHTTPLPDTLPPGLAAG</sequence>